<proteinExistence type="inferred from homology"/>
<dbReference type="InterPro" id="IPR050271">
    <property type="entry name" value="UDP-glycosyltransferase"/>
</dbReference>
<dbReference type="SUPFAM" id="SSF53756">
    <property type="entry name" value="UDP-Glycosyltransferase/glycogen phosphorylase"/>
    <property type="match status" value="1"/>
</dbReference>
<dbReference type="PROSITE" id="PS00375">
    <property type="entry name" value="UDPGT"/>
    <property type="match status" value="1"/>
</dbReference>
<dbReference type="STRING" id="7168.A0A182MXS2"/>
<reference evidence="7" key="1">
    <citation type="submission" date="2013-03" db="EMBL/GenBank/DDBJ databases">
        <title>The Genome Sequence of Anopheles dirus WRAIR2.</title>
        <authorList>
            <consortium name="The Broad Institute Genomics Platform"/>
            <person name="Neafsey D.E."/>
            <person name="Walton C."/>
            <person name="Walker B."/>
            <person name="Young S.K."/>
            <person name="Zeng Q."/>
            <person name="Gargeya S."/>
            <person name="Fitzgerald M."/>
            <person name="Haas B."/>
            <person name="Abouelleil A."/>
            <person name="Allen A.W."/>
            <person name="Alvarado L."/>
            <person name="Arachchi H.M."/>
            <person name="Berlin A.M."/>
            <person name="Chapman S.B."/>
            <person name="Gainer-Dewar J."/>
            <person name="Goldberg J."/>
            <person name="Griggs A."/>
            <person name="Gujja S."/>
            <person name="Hansen M."/>
            <person name="Howarth C."/>
            <person name="Imamovic A."/>
            <person name="Ireland A."/>
            <person name="Larimer J."/>
            <person name="McCowan C."/>
            <person name="Murphy C."/>
            <person name="Pearson M."/>
            <person name="Poon T.W."/>
            <person name="Priest M."/>
            <person name="Roberts A."/>
            <person name="Saif S."/>
            <person name="Shea T."/>
            <person name="Sisk P."/>
            <person name="Sykes S."/>
            <person name="Wortman J."/>
            <person name="Nusbaum C."/>
            <person name="Birren B."/>
        </authorList>
    </citation>
    <scope>NUCLEOTIDE SEQUENCE [LARGE SCALE GENOMIC DNA]</scope>
    <source>
        <strain evidence="7">WRAIR2</strain>
    </source>
</reference>
<keyword evidence="5" id="KW-1133">Transmembrane helix</keyword>
<reference evidence="6" key="2">
    <citation type="submission" date="2020-05" db="UniProtKB">
        <authorList>
            <consortium name="EnsemblMetazoa"/>
        </authorList>
    </citation>
    <scope>IDENTIFICATION</scope>
    <source>
        <strain evidence="6">WRAIR2</strain>
    </source>
</reference>
<feature type="signal peptide" evidence="5">
    <location>
        <begin position="1"/>
        <end position="20"/>
    </location>
</feature>
<evidence type="ECO:0000256" key="1">
    <source>
        <dbReference type="ARBA" id="ARBA00009995"/>
    </source>
</evidence>
<keyword evidence="5" id="KW-0812">Transmembrane</keyword>
<name>A0A182MXS2_9DIPT</name>
<evidence type="ECO:0000256" key="3">
    <source>
        <dbReference type="ARBA" id="ARBA00022679"/>
    </source>
</evidence>
<dbReference type="GO" id="GO:0016020">
    <property type="term" value="C:membrane"/>
    <property type="evidence" value="ECO:0007669"/>
    <property type="project" value="UniProtKB-SubCell"/>
</dbReference>
<dbReference type="FunFam" id="3.40.50.2000:FF:000050">
    <property type="entry name" value="UDP-glucuronosyltransferase"/>
    <property type="match status" value="1"/>
</dbReference>
<dbReference type="EnsemblMetazoa" id="ADIR000175-RA">
    <property type="protein sequence ID" value="ADIR000175-PA"/>
    <property type="gene ID" value="ADIR000175"/>
</dbReference>
<comment type="similarity">
    <text evidence="1 4">Belongs to the UDP-glycosyltransferase family.</text>
</comment>
<dbReference type="GO" id="GO:0015020">
    <property type="term" value="F:glucuronosyltransferase activity"/>
    <property type="evidence" value="ECO:0007669"/>
    <property type="project" value="UniProtKB-EC"/>
</dbReference>
<feature type="transmembrane region" description="Helical" evidence="5">
    <location>
        <begin position="480"/>
        <end position="502"/>
    </location>
</feature>
<sequence length="512" mass="57858">MCVVRTLVVLCVVLVPLVASYRILGINTSPSRSHVIVQDALMKELARRGHQVTMVSPYKESETLANYRKITVPMDSWATDFTKTQFENSNSRWAMLKFMPEMLRLSTAPLNKTLRSAEFQSLLKEPEGYDLLITGIMSDGALGIAHKLGCPTVMVNPNAPMAIVNSIVGNPTPISTIPNMMLGLTNPMSFSQRLTNIVGFLFEEALAIVWRHYQRAAYEELFPADQFPPYDTVRNNVSLVFVNHHFTKGSPRPYVPAMVEVGGLQIKEKPSPLPEDIRQWIEGADDGVILFSLGTNLLSSSMPPELLSAVLETFRGLKQRVIWKWDTQDMPNKPANVLLKDWLPQDDILAHPNVRLFIMHGGLGGIAEALFHGVPLVGMPMFGDQPVNLATVEREGWAYVLQFKEITVETFSRAVNEVLHEPRYRENVQRLSQLFRDRPNSAMETAVFWTEYVIRHKGAPHLRYPGADFNFWQRHSLDTLGFVAFVIVAIFALITLGCRRCCRRRATKLKRQ</sequence>
<dbReference type="VEuPathDB" id="VectorBase:ADIR000175"/>
<comment type="subcellular location">
    <subcellularLocation>
        <location evidence="5">Membrane</location>
        <topology evidence="5">Single-pass membrane protein</topology>
    </subcellularLocation>
</comment>
<evidence type="ECO:0000256" key="5">
    <source>
        <dbReference type="RuleBase" id="RU362059"/>
    </source>
</evidence>
<dbReference type="Gene3D" id="3.40.50.2000">
    <property type="entry name" value="Glycogen Phosphorylase B"/>
    <property type="match status" value="2"/>
</dbReference>
<keyword evidence="5" id="KW-0472">Membrane</keyword>
<organism evidence="6 7">
    <name type="scientific">Anopheles dirus</name>
    <dbReference type="NCBI Taxonomy" id="7168"/>
    <lineage>
        <taxon>Eukaryota</taxon>
        <taxon>Metazoa</taxon>
        <taxon>Ecdysozoa</taxon>
        <taxon>Arthropoda</taxon>
        <taxon>Hexapoda</taxon>
        <taxon>Insecta</taxon>
        <taxon>Pterygota</taxon>
        <taxon>Neoptera</taxon>
        <taxon>Endopterygota</taxon>
        <taxon>Diptera</taxon>
        <taxon>Nematocera</taxon>
        <taxon>Culicoidea</taxon>
        <taxon>Culicidae</taxon>
        <taxon>Anophelinae</taxon>
        <taxon>Anopheles</taxon>
    </lineage>
</organism>
<dbReference type="EC" id="2.4.1.17" evidence="5"/>
<dbReference type="InterPro" id="IPR002213">
    <property type="entry name" value="UDP_glucos_trans"/>
</dbReference>
<dbReference type="InterPro" id="IPR035595">
    <property type="entry name" value="UDP_glycos_trans_CS"/>
</dbReference>
<dbReference type="Proteomes" id="UP000075884">
    <property type="component" value="Unassembled WGS sequence"/>
</dbReference>
<feature type="chain" id="PRO_5007950928" description="UDP-glucuronosyltransferase" evidence="5">
    <location>
        <begin position="21"/>
        <end position="512"/>
    </location>
</feature>
<evidence type="ECO:0000256" key="4">
    <source>
        <dbReference type="RuleBase" id="RU003718"/>
    </source>
</evidence>
<keyword evidence="2 4" id="KW-0328">Glycosyltransferase</keyword>
<dbReference type="PANTHER" id="PTHR48043:SF159">
    <property type="entry name" value="EG:EG0003.4 PROTEIN-RELATED"/>
    <property type="match status" value="1"/>
</dbReference>
<keyword evidence="3 4" id="KW-0808">Transferase</keyword>
<dbReference type="Pfam" id="PF00201">
    <property type="entry name" value="UDPGT"/>
    <property type="match status" value="1"/>
</dbReference>
<dbReference type="AlphaFoldDB" id="A0A182MXS2"/>
<evidence type="ECO:0000256" key="2">
    <source>
        <dbReference type="ARBA" id="ARBA00022676"/>
    </source>
</evidence>
<comment type="catalytic activity">
    <reaction evidence="5">
        <text>glucuronate acceptor + UDP-alpha-D-glucuronate = acceptor beta-D-glucuronoside + UDP + H(+)</text>
        <dbReference type="Rhea" id="RHEA:21032"/>
        <dbReference type="ChEBI" id="CHEBI:15378"/>
        <dbReference type="ChEBI" id="CHEBI:58052"/>
        <dbReference type="ChEBI" id="CHEBI:58223"/>
        <dbReference type="ChEBI" id="CHEBI:132367"/>
        <dbReference type="ChEBI" id="CHEBI:132368"/>
        <dbReference type="EC" id="2.4.1.17"/>
    </reaction>
</comment>
<evidence type="ECO:0000313" key="6">
    <source>
        <dbReference type="EnsemblMetazoa" id="ADIR000175-PA"/>
    </source>
</evidence>
<accession>A0A182MXS2</accession>
<dbReference type="CDD" id="cd03784">
    <property type="entry name" value="GT1_Gtf-like"/>
    <property type="match status" value="1"/>
</dbReference>
<dbReference type="PANTHER" id="PTHR48043">
    <property type="entry name" value="EG:EG0003.4 PROTEIN-RELATED"/>
    <property type="match status" value="1"/>
</dbReference>
<keyword evidence="5" id="KW-0732">Signal</keyword>
<protein>
    <recommendedName>
        <fullName evidence="5">UDP-glucuronosyltransferase</fullName>
        <ecNumber evidence="5">2.4.1.17</ecNumber>
    </recommendedName>
</protein>
<evidence type="ECO:0000313" key="7">
    <source>
        <dbReference type="Proteomes" id="UP000075884"/>
    </source>
</evidence>
<keyword evidence="7" id="KW-1185">Reference proteome</keyword>